<name>S8A327_DACHA</name>
<feature type="chain" id="PRO_5004560248" description="Extracellular membrane protein CFEM domain-containing protein" evidence="2">
    <location>
        <begin position="19"/>
        <end position="180"/>
    </location>
</feature>
<gene>
    <name evidence="3" type="ORF">H072_9229</name>
</gene>
<keyword evidence="2" id="KW-0732">Signal</keyword>
<dbReference type="AlphaFoldDB" id="S8A327"/>
<sequence length="180" mass="17967">MRFTAVLSVATLAGVSFAQNQAGQPGYGCAAQSVLVTCLGTQAARIASCKTLDYACMCQTQADVLQCYDQCPNDVNRSTEQSKLTAYCVAASATASVAAPATTSAAYTVQSSAPAATQSEDGSSPAPTDASGTSTDGSSKSKTSSAGGATSTDVPNSAAQITWMCASSLLAVLTAAFMAL</sequence>
<dbReference type="STRING" id="1284197.S8A327"/>
<accession>S8A327</accession>
<dbReference type="HOGENOM" id="CLU_104756_1_1_1"/>
<keyword evidence="4" id="KW-1185">Reference proteome</keyword>
<comment type="caution">
    <text evidence="3">The sequence shown here is derived from an EMBL/GenBank/DDBJ whole genome shotgun (WGS) entry which is preliminary data.</text>
</comment>
<organism evidence="3 4">
    <name type="scientific">Dactylellina haptotyla (strain CBS 200.50)</name>
    <name type="common">Nematode-trapping fungus</name>
    <name type="synonym">Monacrosporium haptotylum</name>
    <dbReference type="NCBI Taxonomy" id="1284197"/>
    <lineage>
        <taxon>Eukaryota</taxon>
        <taxon>Fungi</taxon>
        <taxon>Dikarya</taxon>
        <taxon>Ascomycota</taxon>
        <taxon>Pezizomycotina</taxon>
        <taxon>Orbiliomycetes</taxon>
        <taxon>Orbiliales</taxon>
        <taxon>Orbiliaceae</taxon>
        <taxon>Dactylellina</taxon>
    </lineage>
</organism>
<proteinExistence type="predicted"/>
<dbReference type="EMBL" id="AQGS01000750">
    <property type="protein sequence ID" value="EPS37144.1"/>
    <property type="molecule type" value="Genomic_DNA"/>
</dbReference>
<dbReference type="OMA" id="YCNAAKA"/>
<feature type="compositionally biased region" description="Polar residues" evidence="1">
    <location>
        <begin position="113"/>
        <end position="126"/>
    </location>
</feature>
<evidence type="ECO:0008006" key="5">
    <source>
        <dbReference type="Google" id="ProtNLM"/>
    </source>
</evidence>
<feature type="compositionally biased region" description="Low complexity" evidence="1">
    <location>
        <begin position="128"/>
        <end position="153"/>
    </location>
</feature>
<dbReference type="OrthoDB" id="2507140at2759"/>
<evidence type="ECO:0000256" key="2">
    <source>
        <dbReference type="SAM" id="SignalP"/>
    </source>
</evidence>
<evidence type="ECO:0000313" key="4">
    <source>
        <dbReference type="Proteomes" id="UP000015100"/>
    </source>
</evidence>
<feature type="signal peptide" evidence="2">
    <location>
        <begin position="1"/>
        <end position="18"/>
    </location>
</feature>
<reference evidence="3 4" key="1">
    <citation type="journal article" date="2013" name="PLoS Genet.">
        <title>Genomic mechanisms accounting for the adaptation to parasitism in nematode-trapping fungi.</title>
        <authorList>
            <person name="Meerupati T."/>
            <person name="Andersson K.M."/>
            <person name="Friman E."/>
            <person name="Kumar D."/>
            <person name="Tunlid A."/>
            <person name="Ahren D."/>
        </authorList>
    </citation>
    <scope>NUCLEOTIDE SEQUENCE [LARGE SCALE GENOMIC DNA]</scope>
    <source>
        <strain evidence="3 4">CBS 200.50</strain>
    </source>
</reference>
<evidence type="ECO:0000256" key="1">
    <source>
        <dbReference type="SAM" id="MobiDB-lite"/>
    </source>
</evidence>
<dbReference type="eggNOG" id="ENOG502SEV8">
    <property type="taxonomic scope" value="Eukaryota"/>
</dbReference>
<reference evidence="4" key="2">
    <citation type="submission" date="2013-04" db="EMBL/GenBank/DDBJ databases">
        <title>Genomic mechanisms accounting for the adaptation to parasitism in nematode-trapping fungi.</title>
        <authorList>
            <person name="Ahren D.G."/>
        </authorList>
    </citation>
    <scope>NUCLEOTIDE SEQUENCE [LARGE SCALE GENOMIC DNA]</scope>
    <source>
        <strain evidence="4">CBS 200.50</strain>
    </source>
</reference>
<dbReference type="Proteomes" id="UP000015100">
    <property type="component" value="Unassembled WGS sequence"/>
</dbReference>
<evidence type="ECO:0000313" key="3">
    <source>
        <dbReference type="EMBL" id="EPS37144.1"/>
    </source>
</evidence>
<feature type="region of interest" description="Disordered" evidence="1">
    <location>
        <begin position="113"/>
        <end position="154"/>
    </location>
</feature>
<protein>
    <recommendedName>
        <fullName evidence="5">Extracellular membrane protein CFEM domain-containing protein</fullName>
    </recommendedName>
</protein>